<dbReference type="eggNOG" id="COG2253">
    <property type="taxonomic scope" value="Bacteria"/>
</dbReference>
<organism evidence="1 2">
    <name type="scientific">Sphingobacterium deserti</name>
    <dbReference type="NCBI Taxonomy" id="1229276"/>
    <lineage>
        <taxon>Bacteria</taxon>
        <taxon>Pseudomonadati</taxon>
        <taxon>Bacteroidota</taxon>
        <taxon>Sphingobacteriia</taxon>
        <taxon>Sphingobacteriales</taxon>
        <taxon>Sphingobacteriaceae</taxon>
        <taxon>Sphingobacterium</taxon>
    </lineage>
</organism>
<dbReference type="EMBL" id="JJMU01000024">
    <property type="protein sequence ID" value="KGE14747.1"/>
    <property type="molecule type" value="Genomic_DNA"/>
</dbReference>
<evidence type="ECO:0000313" key="2">
    <source>
        <dbReference type="Proteomes" id="UP000031802"/>
    </source>
</evidence>
<gene>
    <name evidence="1" type="ORF">DI53_1776</name>
</gene>
<dbReference type="STRING" id="1229276.DI53_1776"/>
<evidence type="ECO:0000313" key="1">
    <source>
        <dbReference type="EMBL" id="KGE14747.1"/>
    </source>
</evidence>
<sequence>MILKKEIEKKALEHEVSRSTIDKDWVLGHFVDAIFSLDSCREALIFKGGTCLRKCYIPDYRFSEDLDFTSINPDFQLDEDLLRQIMLLVQERTGMQLYLGKLTNLRHNDMPTGYAAVVKFWGADHSKNQIPPDPARWNTSVKIEIILYEKMLFEPTLKTIYHDYSDQLSSAIDAIACYDIREVLSEKLRALIQLSYTAPRDYYDIWYLSKYASDLDWATIKQAFLAKMAFKGLEFTGVEQLLNARSENTVKRAWKSSLGHQISTKKLPAFDEVQKGLKLLFDQIFETI</sequence>
<reference evidence="1 2" key="2">
    <citation type="journal article" date="2015" name="PLoS ONE">
        <title>Whole-Genome Optical Mapping and Finished Genome Sequence of Sphingobacterium deserti sp. nov., a New Species Isolated from the Western Desert of China.</title>
        <authorList>
            <person name="Teng C."/>
            <person name="Zhou Z."/>
            <person name="Molnar I."/>
            <person name="Li X."/>
            <person name="Tang R."/>
            <person name="Chen M."/>
            <person name="Wang L."/>
            <person name="Su S."/>
            <person name="Zhang W."/>
            <person name="Lin M."/>
        </authorList>
    </citation>
    <scope>NUCLEOTIDE SEQUENCE [LARGE SCALE GENOMIC DNA]</scope>
    <source>
        <strain evidence="2">ACCC05744</strain>
    </source>
</reference>
<dbReference type="Pfam" id="PF08843">
    <property type="entry name" value="AbiEii"/>
    <property type="match status" value="1"/>
</dbReference>
<dbReference type="PATRIC" id="fig|1229276.3.peg.1830"/>
<protein>
    <recommendedName>
        <fullName evidence="3">Nucleotidyl transferase AbiEii/AbiGii toxin family protein</fullName>
    </recommendedName>
</protein>
<dbReference type="InterPro" id="IPR014942">
    <property type="entry name" value="AbiEii"/>
</dbReference>
<keyword evidence="2" id="KW-1185">Reference proteome</keyword>
<dbReference type="RefSeq" id="WP_037497670.1">
    <property type="nucleotide sequence ID" value="NZ_JJMU01000024.1"/>
</dbReference>
<dbReference type="Proteomes" id="UP000031802">
    <property type="component" value="Unassembled WGS sequence"/>
</dbReference>
<name>A0A0B8T1F1_9SPHI</name>
<reference evidence="2" key="1">
    <citation type="submission" date="2014-04" db="EMBL/GenBank/DDBJ databases">
        <title>Whole-Genome optical mapping and complete genome sequence of Sphingobacterium deserti sp. nov., a new spaces isolated from desert in the west of China.</title>
        <authorList>
            <person name="Teng C."/>
            <person name="Zhou Z."/>
            <person name="Li X."/>
            <person name="Chen M."/>
            <person name="Lin M."/>
            <person name="Wang L."/>
            <person name="Su S."/>
            <person name="Zhang C."/>
            <person name="Zhang W."/>
        </authorList>
    </citation>
    <scope>NUCLEOTIDE SEQUENCE [LARGE SCALE GENOMIC DNA]</scope>
    <source>
        <strain evidence="2">ACCC05744</strain>
    </source>
</reference>
<dbReference type="OrthoDB" id="9780929at2"/>
<evidence type="ECO:0008006" key="3">
    <source>
        <dbReference type="Google" id="ProtNLM"/>
    </source>
</evidence>
<accession>A0A0B8T1F1</accession>
<proteinExistence type="predicted"/>
<dbReference type="AlphaFoldDB" id="A0A0B8T1F1"/>
<dbReference type="Gene3D" id="3.10.450.620">
    <property type="entry name" value="JHP933, nucleotidyltransferase-like core domain"/>
    <property type="match status" value="1"/>
</dbReference>
<comment type="caution">
    <text evidence="1">The sequence shown here is derived from an EMBL/GenBank/DDBJ whole genome shotgun (WGS) entry which is preliminary data.</text>
</comment>